<sequence length="200" mass="20939">MKNKNVLYLTQAAMIAALYVVLTLIANALGLASGSIQVRFSEALTVLPFFTPAAIPGLYIGCLLGNIAAGCAIPDIVFGPLATLIGAVGTWGLSKAASRRLASGSVSHSGVSKRADLFAWLSPLPPIIANGIVIPPVLKYAYGMEPVWFSAVTVTLGEVISCGIFGLILLFALRRYRGNLFPSADFSREAGAAQKTALKN</sequence>
<feature type="transmembrane region" description="Helical" evidence="1">
    <location>
        <begin position="147"/>
        <end position="173"/>
    </location>
</feature>
<keyword evidence="1" id="KW-1133">Transmembrane helix</keyword>
<dbReference type="EMBL" id="DWXE01000017">
    <property type="protein sequence ID" value="HJB90870.1"/>
    <property type="molecule type" value="Genomic_DNA"/>
</dbReference>
<feature type="transmembrane region" description="Helical" evidence="1">
    <location>
        <begin position="6"/>
        <end position="32"/>
    </location>
</feature>
<dbReference type="Pfam" id="PF06177">
    <property type="entry name" value="QueT"/>
    <property type="match status" value="1"/>
</dbReference>
<name>A0A9D2MRX2_9FIRM</name>
<dbReference type="PANTHER" id="PTHR40044">
    <property type="entry name" value="INTEGRAL MEMBRANE PROTEIN-RELATED"/>
    <property type="match status" value="1"/>
</dbReference>
<evidence type="ECO:0000313" key="3">
    <source>
        <dbReference type="Proteomes" id="UP000886883"/>
    </source>
</evidence>
<dbReference type="Proteomes" id="UP000886883">
    <property type="component" value="Unassembled WGS sequence"/>
</dbReference>
<keyword evidence="1" id="KW-0472">Membrane</keyword>
<gene>
    <name evidence="2" type="ORF">H9763_05305</name>
</gene>
<organism evidence="2 3">
    <name type="scientific">Candidatus Eisenbergiella merdigallinarum</name>
    <dbReference type="NCBI Taxonomy" id="2838552"/>
    <lineage>
        <taxon>Bacteria</taxon>
        <taxon>Bacillati</taxon>
        <taxon>Bacillota</taxon>
        <taxon>Clostridia</taxon>
        <taxon>Lachnospirales</taxon>
        <taxon>Lachnospiraceae</taxon>
        <taxon>Eisenbergiella</taxon>
    </lineage>
</organism>
<evidence type="ECO:0000256" key="1">
    <source>
        <dbReference type="SAM" id="Phobius"/>
    </source>
</evidence>
<feature type="transmembrane region" description="Helical" evidence="1">
    <location>
        <begin position="44"/>
        <end position="70"/>
    </location>
</feature>
<evidence type="ECO:0000313" key="2">
    <source>
        <dbReference type="EMBL" id="HJB90870.1"/>
    </source>
</evidence>
<protein>
    <submittedName>
        <fullName evidence="2">QueT transporter family protein</fullName>
    </submittedName>
</protein>
<dbReference type="InterPro" id="IPR010387">
    <property type="entry name" value="QueT"/>
</dbReference>
<proteinExistence type="predicted"/>
<reference evidence="2" key="1">
    <citation type="journal article" date="2021" name="PeerJ">
        <title>Extensive microbial diversity within the chicken gut microbiome revealed by metagenomics and culture.</title>
        <authorList>
            <person name="Gilroy R."/>
            <person name="Ravi A."/>
            <person name="Getino M."/>
            <person name="Pursley I."/>
            <person name="Horton D.L."/>
            <person name="Alikhan N.F."/>
            <person name="Baker D."/>
            <person name="Gharbi K."/>
            <person name="Hall N."/>
            <person name="Watson M."/>
            <person name="Adriaenssens E.M."/>
            <person name="Foster-Nyarko E."/>
            <person name="Jarju S."/>
            <person name="Secka A."/>
            <person name="Antonio M."/>
            <person name="Oren A."/>
            <person name="Chaudhuri R.R."/>
            <person name="La Ragione R."/>
            <person name="Hildebrand F."/>
            <person name="Pallen M.J."/>
        </authorList>
    </citation>
    <scope>NUCLEOTIDE SEQUENCE</scope>
    <source>
        <strain evidence="2">USAMLcec3-2134</strain>
    </source>
</reference>
<comment type="caution">
    <text evidence="2">The sequence shown here is derived from an EMBL/GenBank/DDBJ whole genome shotgun (WGS) entry which is preliminary data.</text>
</comment>
<reference evidence="2" key="2">
    <citation type="submission" date="2021-04" db="EMBL/GenBank/DDBJ databases">
        <authorList>
            <person name="Gilroy R."/>
        </authorList>
    </citation>
    <scope>NUCLEOTIDE SEQUENCE</scope>
    <source>
        <strain evidence="2">USAMLcec3-2134</strain>
    </source>
</reference>
<dbReference type="PIRSF" id="PIRSF031501">
    <property type="entry name" value="QueT"/>
    <property type="match status" value="1"/>
</dbReference>
<feature type="transmembrane region" description="Helical" evidence="1">
    <location>
        <begin position="76"/>
        <end position="94"/>
    </location>
</feature>
<dbReference type="PANTHER" id="PTHR40044:SF1">
    <property type="entry name" value="INTEGRAL MEMBRANE PROTEIN"/>
    <property type="match status" value="1"/>
</dbReference>
<feature type="transmembrane region" description="Helical" evidence="1">
    <location>
        <begin position="115"/>
        <end position="135"/>
    </location>
</feature>
<dbReference type="AlphaFoldDB" id="A0A9D2MRX2"/>
<accession>A0A9D2MRX2</accession>
<keyword evidence="1" id="KW-0812">Transmembrane</keyword>